<feature type="compositionally biased region" description="Low complexity" evidence="7">
    <location>
        <begin position="1085"/>
        <end position="1103"/>
    </location>
</feature>
<dbReference type="InterPro" id="IPR029460">
    <property type="entry name" value="DNAPol_HHH"/>
</dbReference>
<dbReference type="Pfam" id="PF17657">
    <property type="entry name" value="DNA_pol3_finger"/>
    <property type="match status" value="1"/>
</dbReference>
<dbReference type="CDD" id="cd04485">
    <property type="entry name" value="DnaE_OBF"/>
    <property type="match status" value="1"/>
</dbReference>
<evidence type="ECO:0000256" key="6">
    <source>
        <dbReference type="ARBA" id="ARBA00049244"/>
    </source>
</evidence>
<dbReference type="InterPro" id="IPR004013">
    <property type="entry name" value="PHP_dom"/>
</dbReference>
<dbReference type="RefSeq" id="WP_125658070.1">
    <property type="nucleotide sequence ID" value="NZ_AP019308.1"/>
</dbReference>
<dbReference type="SUPFAM" id="SSF89550">
    <property type="entry name" value="PHP domain-like"/>
    <property type="match status" value="1"/>
</dbReference>
<dbReference type="NCBIfam" id="NF004226">
    <property type="entry name" value="PRK05673.1"/>
    <property type="match status" value="1"/>
</dbReference>
<dbReference type="AlphaFoldDB" id="A0A3G9IRI9"/>
<keyword evidence="2" id="KW-0808">Transferase</keyword>
<dbReference type="Gene3D" id="1.10.150.870">
    <property type="match status" value="1"/>
</dbReference>
<keyword evidence="5 8" id="KW-0239">DNA-directed DNA polymerase</keyword>
<dbReference type="EC" id="2.7.7.7" evidence="1"/>
<protein>
    <recommendedName>
        <fullName evidence="1">DNA-directed DNA polymerase</fullName>
        <ecNumber evidence="1">2.7.7.7</ecNumber>
    </recommendedName>
</protein>
<dbReference type="Gene3D" id="1.10.10.1600">
    <property type="entry name" value="Bacterial DNA polymerase III alpha subunit, thumb domain"/>
    <property type="match status" value="1"/>
</dbReference>
<keyword evidence="3" id="KW-0548">Nucleotidyltransferase</keyword>
<keyword evidence="9" id="KW-1185">Reference proteome</keyword>
<evidence type="ECO:0000256" key="4">
    <source>
        <dbReference type="ARBA" id="ARBA00022705"/>
    </source>
</evidence>
<evidence type="ECO:0000256" key="7">
    <source>
        <dbReference type="SAM" id="MobiDB-lite"/>
    </source>
</evidence>
<dbReference type="Pfam" id="PF14579">
    <property type="entry name" value="HHH_6"/>
    <property type="match status" value="1"/>
</dbReference>
<keyword evidence="4" id="KW-0235">DNA replication</keyword>
<feature type="compositionally biased region" description="Low complexity" evidence="7">
    <location>
        <begin position="1117"/>
        <end position="1169"/>
    </location>
</feature>
<dbReference type="PANTHER" id="PTHR32294">
    <property type="entry name" value="DNA POLYMERASE III SUBUNIT ALPHA"/>
    <property type="match status" value="1"/>
</dbReference>
<gene>
    <name evidence="8" type="ORF">Back11_28320</name>
</gene>
<dbReference type="Proteomes" id="UP000275368">
    <property type="component" value="Chromosome"/>
</dbReference>
<dbReference type="PANTHER" id="PTHR32294:SF0">
    <property type="entry name" value="DNA POLYMERASE III SUBUNIT ALPHA"/>
    <property type="match status" value="1"/>
</dbReference>
<feature type="compositionally biased region" description="Gly residues" evidence="7">
    <location>
        <begin position="1104"/>
        <end position="1116"/>
    </location>
</feature>
<evidence type="ECO:0000256" key="2">
    <source>
        <dbReference type="ARBA" id="ARBA00022679"/>
    </source>
</evidence>
<dbReference type="KEGG" id="pbk:Back11_28320"/>
<proteinExistence type="predicted"/>
<dbReference type="Gene3D" id="3.20.20.140">
    <property type="entry name" value="Metal-dependent hydrolases"/>
    <property type="match status" value="1"/>
</dbReference>
<dbReference type="OrthoDB" id="9803237at2"/>
<evidence type="ECO:0000313" key="8">
    <source>
        <dbReference type="EMBL" id="BBH21487.1"/>
    </source>
</evidence>
<dbReference type="InterPro" id="IPR016195">
    <property type="entry name" value="Pol/histidinol_Pase-like"/>
</dbReference>
<evidence type="ECO:0000256" key="5">
    <source>
        <dbReference type="ARBA" id="ARBA00022932"/>
    </source>
</evidence>
<feature type="region of interest" description="Disordered" evidence="7">
    <location>
        <begin position="1084"/>
        <end position="1169"/>
    </location>
</feature>
<dbReference type="GO" id="GO:0003676">
    <property type="term" value="F:nucleic acid binding"/>
    <property type="evidence" value="ECO:0007669"/>
    <property type="project" value="InterPro"/>
</dbReference>
<sequence>MSGKQEFVHLHVHSEFSLLDGAIRIRDLVARAAELGMKALALTDHGVMYGAVPFYKACRERGIQPIIGCEVYLTTGSRFDKGARKDNPTYHLILLAKNEIGYRNLMKLSSIGHLEGFHYKPRIDLEVLAQYAEGIICLSSCLGSEIAQHLLHDRYEEARTSALRYQGMFGDDFYLELQDHGLLEQKKVLQGTIALSRETGIPLVATNDVHYLQPTDSAVQDVLISIGTGTTIEDDGRMKMMSDQMYLKSGEEMELLFRQAPEAVSRTTEIAAKCSLELVFGRALLPSFGPIPTGKTSASYLVTLCEEGLEARYAGSPEWEVDPSLQAQAAERLAYELSVIEKMGFSDYFLIVWDFIRFAHEQGIRTGPGRGSSAGSLVAYTLNITDVDPIKYKLLFERFLNPERISMPDIDIDFNDERRDEVIRYVSAKYGEEHVAQIITFGTMAAKAAVRDVGRAMAVPFGEVDRAAKLIPNQLGITLEEALRMSAELREATERQPKTNELLRMAMKVEGMARHASTHAAGVVISGEPLTQYVPLQAGGEHTVLTQYSMEHLEAVGLLKMDFLGLRTLSILERALNWVKRQHGITVDFRFIPDDDKATYEMLTRGETTGIFQLESAGVRRVLRDLKPTGFEDIVSVLALYRPGPMEFIPKYIQGKHGVVEVEYPHPSLEPILADTYGIIVYQEQIMQIASAMAGFSLGEADLLRRAVSKKKREVLDEQRAHFVQGSLEQGYTAEEANLVYDMIVRFADYGFPRAHAAAYGVLAFQTAWLKANHPVPFMASMLASVTGNQRKTAEYVDECRRMGIQVLSPDVNESEVTFTPVGEAVRFGLATIKNVGTQAIESLLKERAERPFDSLLDLCRRVDLRVVNKRVLESLVQAGACDSLAAHRAQLVAVLDETVDAALKWRKEREELQIELFGFDEVRNWDVEMPNVQPFTTGQLLALERELIGLYLSGHPLDDYETMLGTLPLDRLVDLADAPEGGIALIAGMVVSLKPFTTKKGQAMGFLEIEDRIMRVEAVVFPTVWKRHAALLNPGSLVIMLAAVQHQDDDFKLIVEDVVPLDRPDLDLAEQVRRLEQQARMRTSRAAAGLAPAAQAAAQRRGSGNGNGSGNGSGSGSVSASRPAVPAAAPAAAPQAPGAAAAALPPKAHAAPAPRQSRAAAAPPATAAAGKRQQRLYIKIAAGRDQPAALDQLKALLASNNGALETVLFYESEQKTVALSATYRTKPSPQLLSQIEAIFGKGAAVVK</sequence>
<dbReference type="InterPro" id="IPR003141">
    <property type="entry name" value="Pol/His_phosphatase_N"/>
</dbReference>
<dbReference type="NCBIfam" id="NF005298">
    <property type="entry name" value="PRK06826.1"/>
    <property type="match status" value="1"/>
</dbReference>
<name>A0A3G9IRI9_9BACL</name>
<evidence type="ECO:0000256" key="1">
    <source>
        <dbReference type="ARBA" id="ARBA00012417"/>
    </source>
</evidence>
<dbReference type="GO" id="GO:0006260">
    <property type="term" value="P:DNA replication"/>
    <property type="evidence" value="ECO:0007669"/>
    <property type="project" value="UniProtKB-KW"/>
</dbReference>
<dbReference type="GO" id="GO:0008408">
    <property type="term" value="F:3'-5' exonuclease activity"/>
    <property type="evidence" value="ECO:0007669"/>
    <property type="project" value="InterPro"/>
</dbReference>
<dbReference type="InterPro" id="IPR011708">
    <property type="entry name" value="DNA_pol3_alpha_NTPase_dom"/>
</dbReference>
<organism evidence="8 9">
    <name type="scientific">Paenibacillus baekrokdamisoli</name>
    <dbReference type="NCBI Taxonomy" id="1712516"/>
    <lineage>
        <taxon>Bacteria</taxon>
        <taxon>Bacillati</taxon>
        <taxon>Bacillota</taxon>
        <taxon>Bacilli</taxon>
        <taxon>Bacillales</taxon>
        <taxon>Paenibacillaceae</taxon>
        <taxon>Paenibacillus</taxon>
    </lineage>
</organism>
<dbReference type="SMART" id="SM00481">
    <property type="entry name" value="POLIIIAc"/>
    <property type="match status" value="1"/>
</dbReference>
<evidence type="ECO:0000256" key="3">
    <source>
        <dbReference type="ARBA" id="ARBA00022695"/>
    </source>
</evidence>
<dbReference type="InterPro" id="IPR004805">
    <property type="entry name" value="DnaE2/DnaE/PolC"/>
</dbReference>
<evidence type="ECO:0000313" key="9">
    <source>
        <dbReference type="Proteomes" id="UP000275368"/>
    </source>
</evidence>
<dbReference type="GO" id="GO:0003887">
    <property type="term" value="F:DNA-directed DNA polymerase activity"/>
    <property type="evidence" value="ECO:0007669"/>
    <property type="project" value="UniProtKB-KW"/>
</dbReference>
<dbReference type="Pfam" id="PF02811">
    <property type="entry name" value="PHP"/>
    <property type="match status" value="1"/>
</dbReference>
<dbReference type="NCBIfam" id="TIGR00594">
    <property type="entry name" value="polc"/>
    <property type="match status" value="1"/>
</dbReference>
<reference evidence="8 9" key="1">
    <citation type="submission" date="2018-11" db="EMBL/GenBank/DDBJ databases">
        <title>Complete genome sequence of Paenibacillus baekrokdamisoli strain KCTC 33723.</title>
        <authorList>
            <person name="Kang S.W."/>
            <person name="Lee K.C."/>
            <person name="Kim K.K."/>
            <person name="Kim J.S."/>
            <person name="Kim D.S."/>
            <person name="Ko S.H."/>
            <person name="Yang S.H."/>
            <person name="Lee J.S."/>
        </authorList>
    </citation>
    <scope>NUCLEOTIDE SEQUENCE [LARGE SCALE GENOMIC DNA]</scope>
    <source>
        <strain evidence="8 9">KCTC 33723</strain>
    </source>
</reference>
<dbReference type="GO" id="GO:0005737">
    <property type="term" value="C:cytoplasm"/>
    <property type="evidence" value="ECO:0007669"/>
    <property type="project" value="UniProtKB-SubCell"/>
</dbReference>
<dbReference type="CDD" id="cd12113">
    <property type="entry name" value="PHP_PolIIIA_DnaE3"/>
    <property type="match status" value="1"/>
</dbReference>
<dbReference type="InterPro" id="IPR041931">
    <property type="entry name" value="DNA_pol3_alpha_thumb_dom"/>
</dbReference>
<dbReference type="InterPro" id="IPR040982">
    <property type="entry name" value="DNA_pol3_finger"/>
</dbReference>
<comment type="catalytic activity">
    <reaction evidence="6">
        <text>DNA(n) + a 2'-deoxyribonucleoside 5'-triphosphate = DNA(n+1) + diphosphate</text>
        <dbReference type="Rhea" id="RHEA:22508"/>
        <dbReference type="Rhea" id="RHEA-COMP:17339"/>
        <dbReference type="Rhea" id="RHEA-COMP:17340"/>
        <dbReference type="ChEBI" id="CHEBI:33019"/>
        <dbReference type="ChEBI" id="CHEBI:61560"/>
        <dbReference type="ChEBI" id="CHEBI:173112"/>
        <dbReference type="EC" id="2.7.7.7"/>
    </reaction>
</comment>
<dbReference type="EMBL" id="AP019308">
    <property type="protein sequence ID" value="BBH21487.1"/>
    <property type="molecule type" value="Genomic_DNA"/>
</dbReference>
<dbReference type="Pfam" id="PF07733">
    <property type="entry name" value="DNA_pol3_alpha"/>
    <property type="match status" value="1"/>
</dbReference>
<accession>A0A3G9IRI9</accession>